<reference evidence="2 3" key="1">
    <citation type="journal article" date="2012" name="Genet. Mol. Biol.">
        <title>Analysis of 16S rRNA and mxaF genes revealing insights into Methylobacterium niche-specific plant association.</title>
        <authorList>
            <person name="Dourado M.N."/>
            <person name="Andreote F.D."/>
            <person name="Dini-Andreote F."/>
            <person name="Conti R."/>
            <person name="Araujo J.M."/>
            <person name="Araujo W.L."/>
        </authorList>
    </citation>
    <scope>NUCLEOTIDE SEQUENCE [LARGE SCALE GENOMIC DNA]</scope>
    <source>
        <strain evidence="2 3">SR1.6/4</strain>
    </source>
</reference>
<accession>A0ABU7TF65</accession>
<gene>
    <name evidence="2" type="ORF">MRSR164_20940</name>
</gene>
<feature type="domain" description="PAS fold-3" evidence="1">
    <location>
        <begin position="36"/>
        <end position="118"/>
    </location>
</feature>
<dbReference type="Pfam" id="PF08447">
    <property type="entry name" value="PAS_3"/>
    <property type="match status" value="1"/>
</dbReference>
<evidence type="ECO:0000313" key="2">
    <source>
        <dbReference type="EMBL" id="MEE7459160.1"/>
    </source>
</evidence>
<dbReference type="InterPro" id="IPR013655">
    <property type="entry name" value="PAS_fold_3"/>
</dbReference>
<evidence type="ECO:0000313" key="3">
    <source>
        <dbReference type="Proteomes" id="UP001349262"/>
    </source>
</evidence>
<dbReference type="InterPro" id="IPR000014">
    <property type="entry name" value="PAS"/>
</dbReference>
<comment type="caution">
    <text evidence="2">The sequence shown here is derived from an EMBL/GenBank/DDBJ whole genome shotgun (WGS) entry which is preliminary data.</text>
</comment>
<dbReference type="CDD" id="cd00130">
    <property type="entry name" value="PAS"/>
    <property type="match status" value="1"/>
</dbReference>
<protein>
    <submittedName>
        <fullName evidence="2">Diguanylate cyclase</fullName>
    </submittedName>
</protein>
<dbReference type="InterPro" id="IPR035965">
    <property type="entry name" value="PAS-like_dom_sf"/>
</dbReference>
<organism evidence="2 3">
    <name type="scientific">Methylobacterium radiotolerans</name>
    <dbReference type="NCBI Taxonomy" id="31998"/>
    <lineage>
        <taxon>Bacteria</taxon>
        <taxon>Pseudomonadati</taxon>
        <taxon>Pseudomonadota</taxon>
        <taxon>Alphaproteobacteria</taxon>
        <taxon>Hyphomicrobiales</taxon>
        <taxon>Methylobacteriaceae</taxon>
        <taxon>Methylobacterium</taxon>
    </lineage>
</organism>
<proteinExistence type="predicted"/>
<keyword evidence="3" id="KW-1185">Reference proteome</keyword>
<name>A0ABU7TF65_9HYPH</name>
<dbReference type="EMBL" id="MLBY01000005">
    <property type="protein sequence ID" value="MEE7459160.1"/>
    <property type="molecule type" value="Genomic_DNA"/>
</dbReference>
<evidence type="ECO:0000259" key="1">
    <source>
        <dbReference type="Pfam" id="PF08447"/>
    </source>
</evidence>
<sequence>MPYGASRYWLEFLPDALTASQVGIWETDFENDRTVADATTAALFGLDPAQAARGLPLAAYVQAIFPADREEFSTNINRVCEHGGLLVAEYRVRSAASGVRWLLARGHYKRDNNTGEVIGRGIVVDISEIKKNGQAEDCALFVLPRRDEPPLDRLATYALQARRVIDETAEHERPALQQAVENLLWAVGRAIAKRSHF</sequence>
<dbReference type="Gene3D" id="3.30.450.20">
    <property type="entry name" value="PAS domain"/>
    <property type="match status" value="1"/>
</dbReference>
<dbReference type="SUPFAM" id="SSF55785">
    <property type="entry name" value="PYP-like sensor domain (PAS domain)"/>
    <property type="match status" value="1"/>
</dbReference>
<dbReference type="Proteomes" id="UP001349262">
    <property type="component" value="Unassembled WGS sequence"/>
</dbReference>